<name>A0A8H6HBT1_9AGAR</name>
<keyword evidence="2" id="KW-1185">Reference proteome</keyword>
<organism evidence="1 2">
    <name type="scientific">Ephemerocybe angulata</name>
    <dbReference type="NCBI Taxonomy" id="980116"/>
    <lineage>
        <taxon>Eukaryota</taxon>
        <taxon>Fungi</taxon>
        <taxon>Dikarya</taxon>
        <taxon>Basidiomycota</taxon>
        <taxon>Agaricomycotina</taxon>
        <taxon>Agaricomycetes</taxon>
        <taxon>Agaricomycetidae</taxon>
        <taxon>Agaricales</taxon>
        <taxon>Agaricineae</taxon>
        <taxon>Psathyrellaceae</taxon>
        <taxon>Ephemerocybe</taxon>
    </lineage>
</organism>
<evidence type="ECO:0000313" key="2">
    <source>
        <dbReference type="Proteomes" id="UP000521943"/>
    </source>
</evidence>
<evidence type="ECO:0000313" key="1">
    <source>
        <dbReference type="EMBL" id="KAF6742958.1"/>
    </source>
</evidence>
<dbReference type="AlphaFoldDB" id="A0A8H6HBT1"/>
<gene>
    <name evidence="1" type="ORF">DFP72DRAFT_1081037</name>
</gene>
<dbReference type="EMBL" id="JACGCI010000162">
    <property type="protein sequence ID" value="KAF6742958.1"/>
    <property type="molecule type" value="Genomic_DNA"/>
</dbReference>
<dbReference type="Proteomes" id="UP000521943">
    <property type="component" value="Unassembled WGS sequence"/>
</dbReference>
<proteinExistence type="predicted"/>
<sequence length="198" mass="22258">MSDPSAPASTALSPLSILPPTVGLDAEWEATPEMMTALENDVWRLSERLHNLKDLMRDADAKADEVLDCNKKMRALREYEERLVESIKSFRGSTEVSAPPAKVPPFDAFSDTFYIIGKGRAPGIYSDKLWAERLVANLPSDMKQIVEVQDLVEAWDRWIQFLPTLSINGRIPVEWAAQMSRRDVGVEMIAVAKQDEIL</sequence>
<accession>A0A8H6HBT1</accession>
<reference evidence="1 2" key="1">
    <citation type="submission" date="2020-07" db="EMBL/GenBank/DDBJ databases">
        <title>Comparative genomics of pyrophilous fungi reveals a link between fire events and developmental genes.</title>
        <authorList>
            <consortium name="DOE Joint Genome Institute"/>
            <person name="Steindorff A.S."/>
            <person name="Carver A."/>
            <person name="Calhoun S."/>
            <person name="Stillman K."/>
            <person name="Liu H."/>
            <person name="Lipzen A."/>
            <person name="Pangilinan J."/>
            <person name="Labutti K."/>
            <person name="Bruns T.D."/>
            <person name="Grigoriev I.V."/>
        </authorList>
    </citation>
    <scope>NUCLEOTIDE SEQUENCE [LARGE SCALE GENOMIC DNA]</scope>
    <source>
        <strain evidence="1 2">CBS 144469</strain>
    </source>
</reference>
<comment type="caution">
    <text evidence="1">The sequence shown here is derived from an EMBL/GenBank/DDBJ whole genome shotgun (WGS) entry which is preliminary data.</text>
</comment>
<protein>
    <submittedName>
        <fullName evidence="1">Uncharacterized protein</fullName>
    </submittedName>
</protein>